<dbReference type="GeneID" id="85732595"/>
<dbReference type="GO" id="GO:0032259">
    <property type="term" value="P:methylation"/>
    <property type="evidence" value="ECO:0007669"/>
    <property type="project" value="UniProtKB-KW"/>
</dbReference>
<dbReference type="RefSeq" id="WP_318620199.1">
    <property type="nucleotide sequence ID" value="NZ_CP137642.1"/>
</dbReference>
<keyword evidence="1 4" id="KW-0489">Methyltransferase</keyword>
<dbReference type="SUPFAM" id="SSF53335">
    <property type="entry name" value="S-adenosyl-L-methionine-dependent methyltransferases"/>
    <property type="match status" value="2"/>
</dbReference>
<dbReference type="KEGG" id="mrc:R6Y96_05520"/>
<dbReference type="Pfam" id="PF01555">
    <property type="entry name" value="N6_N4_Mtase"/>
    <property type="match status" value="1"/>
</dbReference>
<accession>A0AAX4FSL5</accession>
<evidence type="ECO:0000313" key="5">
    <source>
        <dbReference type="Proteomes" id="UP001305652"/>
    </source>
</evidence>
<keyword evidence="2" id="KW-0808">Transferase</keyword>
<reference evidence="4 5" key="1">
    <citation type="submission" date="2023-10" db="EMBL/GenBank/DDBJ databases">
        <title>The complete genome sequence of Methanoculleus receptaculi DSM 18860.</title>
        <authorList>
            <person name="Lai S.-J."/>
            <person name="You Y.-T."/>
            <person name="Chen S.-C."/>
        </authorList>
    </citation>
    <scope>NUCLEOTIDE SEQUENCE [LARGE SCALE GENOMIC DNA]</scope>
    <source>
        <strain evidence="4 5">DSM 18860</strain>
    </source>
</reference>
<feature type="domain" description="DNA methylase N-4/N-6" evidence="3">
    <location>
        <begin position="79"/>
        <end position="127"/>
    </location>
</feature>
<evidence type="ECO:0000259" key="3">
    <source>
        <dbReference type="Pfam" id="PF01555"/>
    </source>
</evidence>
<proteinExistence type="predicted"/>
<dbReference type="GO" id="GO:0003677">
    <property type="term" value="F:DNA binding"/>
    <property type="evidence" value="ECO:0007669"/>
    <property type="project" value="InterPro"/>
</dbReference>
<protein>
    <submittedName>
        <fullName evidence="4">DNA methyltransferase</fullName>
    </submittedName>
</protein>
<evidence type="ECO:0000256" key="2">
    <source>
        <dbReference type="ARBA" id="ARBA00022679"/>
    </source>
</evidence>
<organism evidence="4 5">
    <name type="scientific">Methanoculleus receptaculi</name>
    <dbReference type="NCBI Taxonomy" id="394967"/>
    <lineage>
        <taxon>Archaea</taxon>
        <taxon>Methanobacteriati</taxon>
        <taxon>Methanobacteriota</taxon>
        <taxon>Stenosarchaea group</taxon>
        <taxon>Methanomicrobia</taxon>
        <taxon>Methanomicrobiales</taxon>
        <taxon>Methanomicrobiaceae</taxon>
        <taxon>Methanoculleus</taxon>
    </lineage>
</organism>
<dbReference type="InterPro" id="IPR002941">
    <property type="entry name" value="DNA_methylase_N4/N6"/>
</dbReference>
<name>A0AAX4FSL5_9EURY</name>
<sequence>MNGKKYELTKEILDSLRDVEGFPIGKDEDIIALSDPPYYTACPNPWIGEFIERYGRPYDPEERYEREPFAADVREGKNDPIYNAHSYHTKVPHKAIMRYILHYTDPGDIVFDGFCGTGMTGVAAQMCGNPDPEFREKVEREMPDVVWGARRAVLCDLSPAATFIAYNYNNPVDPVEFEREAKRILAEVEKECGWMYETNHLVDGKVQFKADLDGTRTPVKGRINYTVWSDVFVCPSCSEEIVFWEAAVDQKEGKVRDEFPCPHCGAMMTKRSLERAWEYVHDEAIGETVRRAKQVPVLINYSVGKKRFEKVPDENDLALIQRIEEVEIPYWYPTDRMPDGYNTEQPKVSHGFTHFHHFYTKRSLACLAVLWNCFRFQDRKITSRLLYSFTSLYQRVTKMAEYRKGGGSGNIPNFYIPSFNWEPNVYEVCKRKLRNIITALIAMSLCRSQNTISTQSAGQLHQIKSSSTDYIFTDPPFGGNIMYSEMNFLWEAWLRVFTNNHSEAVVNRVQRKGLPEYQALMERCFAENYRILKPGRWMTVEFHNSQNRVWMAIQQALTRAGFIIADVRTLDKKQGTFKQVTTTSAVKQDLIISAYKPNGGLEERFKLTAGTAEGVWDFVRQHLRHLPIAPEKDGILQYVPERQKHLLYDRMVAFHVQRGIIVPISAADFYLGLYQRFPERDGMYFLPDQVPLYEQKRLAASRVEQVSLFVHDEKSAIRWLRIQLSDHPQTYQEIQPKFMIESRNTDRHEAMPELADLLEQNFLKDEEGRWYVPDPNREADLEKLREKALLREFETYKTTKGRLKVFRTEAVRAGFKKCWSERDYDMIIEIGDRLPPEILQEDDVLLMYYDNAETRLENN</sequence>
<dbReference type="Proteomes" id="UP001305652">
    <property type="component" value="Chromosome"/>
</dbReference>
<dbReference type="InterPro" id="IPR029063">
    <property type="entry name" value="SAM-dependent_MTases_sf"/>
</dbReference>
<keyword evidence="5" id="KW-1185">Reference proteome</keyword>
<evidence type="ECO:0000256" key="1">
    <source>
        <dbReference type="ARBA" id="ARBA00022603"/>
    </source>
</evidence>
<dbReference type="REBASE" id="773413">
    <property type="entry name" value="M.Mre18860ORF5520P"/>
</dbReference>
<dbReference type="Gene3D" id="3.40.50.150">
    <property type="entry name" value="Vaccinia Virus protein VP39"/>
    <property type="match status" value="2"/>
</dbReference>
<dbReference type="EMBL" id="CP137642">
    <property type="protein sequence ID" value="WOX56785.1"/>
    <property type="molecule type" value="Genomic_DNA"/>
</dbReference>
<evidence type="ECO:0000313" key="4">
    <source>
        <dbReference type="EMBL" id="WOX56785.1"/>
    </source>
</evidence>
<dbReference type="AlphaFoldDB" id="A0AAX4FSL5"/>
<dbReference type="GO" id="GO:0008170">
    <property type="term" value="F:N-methyltransferase activity"/>
    <property type="evidence" value="ECO:0007669"/>
    <property type="project" value="InterPro"/>
</dbReference>
<gene>
    <name evidence="4" type="ORF">R6Y96_05520</name>
</gene>